<dbReference type="PROSITE" id="PS50245">
    <property type="entry name" value="CAP_GLY_2"/>
    <property type="match status" value="1"/>
</dbReference>
<dbReference type="OrthoDB" id="2130750at2759"/>
<evidence type="ECO:0000259" key="2">
    <source>
        <dbReference type="PROSITE" id="PS50097"/>
    </source>
</evidence>
<dbReference type="Gene3D" id="3.30.710.10">
    <property type="entry name" value="Potassium Channel Kv1.1, Chain A"/>
    <property type="match status" value="1"/>
</dbReference>
<dbReference type="PANTHER" id="PTHR22427">
    <property type="entry name" value="GH15728P"/>
    <property type="match status" value="1"/>
</dbReference>
<protein>
    <recommendedName>
        <fullName evidence="6">BTB domain-containing protein</fullName>
    </recommendedName>
</protein>
<dbReference type="InterPro" id="IPR000938">
    <property type="entry name" value="CAP-Gly_domain"/>
</dbReference>
<dbReference type="Pfam" id="PF00651">
    <property type="entry name" value="BTB"/>
    <property type="match status" value="1"/>
</dbReference>
<feature type="region of interest" description="Disordered" evidence="1">
    <location>
        <begin position="650"/>
        <end position="676"/>
    </location>
</feature>
<reference evidence="4 5" key="1">
    <citation type="journal article" date="2015" name="Fungal Genet. Biol.">
        <title>Evolution of novel wood decay mechanisms in Agaricales revealed by the genome sequences of Fistulina hepatica and Cylindrobasidium torrendii.</title>
        <authorList>
            <person name="Floudas D."/>
            <person name="Held B.W."/>
            <person name="Riley R."/>
            <person name="Nagy L.G."/>
            <person name="Koehler G."/>
            <person name="Ransdell A.S."/>
            <person name="Younus H."/>
            <person name="Chow J."/>
            <person name="Chiniquy J."/>
            <person name="Lipzen A."/>
            <person name="Tritt A."/>
            <person name="Sun H."/>
            <person name="Haridas S."/>
            <person name="LaButti K."/>
            <person name="Ohm R.A."/>
            <person name="Kues U."/>
            <person name="Blanchette R.A."/>
            <person name="Grigoriev I.V."/>
            <person name="Minto R.E."/>
            <person name="Hibbett D.S."/>
        </authorList>
    </citation>
    <scope>NUCLEOTIDE SEQUENCE [LARGE SCALE GENOMIC DNA]</scope>
    <source>
        <strain evidence="4 5">ATCC 64428</strain>
    </source>
</reference>
<dbReference type="EMBL" id="KN882026">
    <property type="protein sequence ID" value="KIY46654.1"/>
    <property type="molecule type" value="Genomic_DNA"/>
</dbReference>
<dbReference type="PANTHER" id="PTHR22427:SF7">
    <property type="entry name" value="GH15728P"/>
    <property type="match status" value="1"/>
</dbReference>
<evidence type="ECO:0000313" key="4">
    <source>
        <dbReference type="EMBL" id="KIY46654.1"/>
    </source>
</evidence>
<name>A0A0D7A8F0_9AGAR</name>
<feature type="domain" description="CAP-Gly" evidence="3">
    <location>
        <begin position="633"/>
        <end position="703"/>
    </location>
</feature>
<feature type="domain" description="BTB" evidence="2">
    <location>
        <begin position="193"/>
        <end position="273"/>
    </location>
</feature>
<evidence type="ECO:0008006" key="6">
    <source>
        <dbReference type="Google" id="ProtNLM"/>
    </source>
</evidence>
<dbReference type="Proteomes" id="UP000054144">
    <property type="component" value="Unassembled WGS sequence"/>
</dbReference>
<dbReference type="SUPFAM" id="SSF74924">
    <property type="entry name" value="Cap-Gly domain"/>
    <property type="match status" value="1"/>
</dbReference>
<proteinExistence type="predicted"/>
<dbReference type="PROSITE" id="PS50097">
    <property type="entry name" value="BTB"/>
    <property type="match status" value="1"/>
</dbReference>
<dbReference type="CDD" id="cd18186">
    <property type="entry name" value="BTB_POZ_ZBTB_KLHL-like"/>
    <property type="match status" value="1"/>
</dbReference>
<dbReference type="SUPFAM" id="SSF54695">
    <property type="entry name" value="POZ domain"/>
    <property type="match status" value="1"/>
</dbReference>
<evidence type="ECO:0000313" key="5">
    <source>
        <dbReference type="Proteomes" id="UP000054144"/>
    </source>
</evidence>
<gene>
    <name evidence="4" type="ORF">FISHEDRAFT_46946</name>
</gene>
<dbReference type="AlphaFoldDB" id="A0A0D7A8F0"/>
<dbReference type="InterPro" id="IPR011333">
    <property type="entry name" value="SKP1/BTB/POZ_sf"/>
</dbReference>
<keyword evidence="5" id="KW-1185">Reference proteome</keyword>
<accession>A0A0D7A8F0</accession>
<feature type="compositionally biased region" description="Low complexity" evidence="1">
    <location>
        <begin position="659"/>
        <end position="669"/>
    </location>
</feature>
<organism evidence="4 5">
    <name type="scientific">Fistulina hepatica ATCC 64428</name>
    <dbReference type="NCBI Taxonomy" id="1128425"/>
    <lineage>
        <taxon>Eukaryota</taxon>
        <taxon>Fungi</taxon>
        <taxon>Dikarya</taxon>
        <taxon>Basidiomycota</taxon>
        <taxon>Agaricomycotina</taxon>
        <taxon>Agaricomycetes</taxon>
        <taxon>Agaricomycetidae</taxon>
        <taxon>Agaricales</taxon>
        <taxon>Fistulinaceae</taxon>
        <taxon>Fistulina</taxon>
    </lineage>
</organism>
<evidence type="ECO:0000259" key="3">
    <source>
        <dbReference type="PROSITE" id="PS50245"/>
    </source>
</evidence>
<dbReference type="SMART" id="SM00225">
    <property type="entry name" value="BTB"/>
    <property type="match status" value="1"/>
</dbReference>
<evidence type="ECO:0000256" key="1">
    <source>
        <dbReference type="SAM" id="MobiDB-lite"/>
    </source>
</evidence>
<dbReference type="InterPro" id="IPR036859">
    <property type="entry name" value="CAP-Gly_dom_sf"/>
</dbReference>
<dbReference type="InterPro" id="IPR000210">
    <property type="entry name" value="BTB/POZ_dom"/>
</dbReference>
<sequence>MSTALAPPSLQEATKSSTDTWHQHLELLFHEAKDRFPDVVWELVDDEDKQHVEAEVWGHKAMVYARAPPNFQTRYFNRGNPSSASILGASTFSFDIPDFPRTPSPMSAVLRSTSPAPSGQGASSLLRLTTTINPTLFSNELGYLYTGKGFGEAFEFLFDAADASGDSEMDAEEMRLDKLRKDLVYMWRSRLYSDVKISLTGVFSSSNHEATTAIFSVHRFILVSRCEYFHHVLVGWPNKPSSDTLTLPSPPFTPASLHFALGFIYTGTLIFSNRTYDLDTAFAILRSATYLSLQTLYDEIQARIVQEMMHGLFHAFLEFSEYESLTNGKWGTGGCRCRQCARRAPRVLQFAISDDVKNMHLDRGARRALVGLFGEGWVTSEFAELPQKIRDGLLKGVGKRTTPENAFALLYAAHHALTKLSNISAPWTNVVKEMILEGQKTISRLFCSNGHQCFAQEEWMEIMRNDGVGFADSEKVDWVMAAVQRGLSDRWAPMTYQTLVSDILLHPHPTEVNAAMLSQRSIVRVKVEAARMGVLKYIRQHWMNIRTAGGFDDLEGWAIKEISDCMFSFCVDLSAATDSTVVGSIKRRLSTETIKKSIFPTVPEPKGATLEIGIPCIITSKRKRFKAFARYIGEVEGEDGPWVGVEVPIPGGGDHWGSDSDSTSGTPDPASIPYDRQWHDGTWGGIRYFELGGHGGSDWDYYGDDSMSRAARRRRIDASGSSFLGKGARRDARRFRSSSPTGSDASYLESRGLFVRPQQVLYVVDAVGPDV</sequence>
<dbReference type="Gene3D" id="2.30.30.190">
    <property type="entry name" value="CAP Gly-rich-like domain"/>
    <property type="match status" value="1"/>
</dbReference>